<accession>A0ABT2GEE7</accession>
<comment type="caution">
    <text evidence="1">The sequence shown here is derived from an EMBL/GenBank/DDBJ whole genome shotgun (WGS) entry which is preliminary data.</text>
</comment>
<organism evidence="1 2">
    <name type="scientific">Herbiconiux gentiana</name>
    <dbReference type="NCBI Taxonomy" id="2970912"/>
    <lineage>
        <taxon>Bacteria</taxon>
        <taxon>Bacillati</taxon>
        <taxon>Actinomycetota</taxon>
        <taxon>Actinomycetes</taxon>
        <taxon>Micrococcales</taxon>
        <taxon>Microbacteriaceae</taxon>
        <taxon>Herbiconiux</taxon>
    </lineage>
</organism>
<evidence type="ECO:0000313" key="1">
    <source>
        <dbReference type="EMBL" id="MCS5714595.1"/>
    </source>
</evidence>
<proteinExistence type="predicted"/>
<dbReference type="Pfam" id="PF22531">
    <property type="entry name" value="DUF7002"/>
    <property type="match status" value="1"/>
</dbReference>
<reference evidence="1" key="1">
    <citation type="submission" date="2022-08" db="EMBL/GenBank/DDBJ databases">
        <authorList>
            <person name="Deng Y."/>
            <person name="Han X.-F."/>
            <person name="Zhang Y.-Q."/>
        </authorList>
    </citation>
    <scope>NUCLEOTIDE SEQUENCE</scope>
    <source>
        <strain evidence="1">CPCC 205716</strain>
    </source>
</reference>
<gene>
    <name evidence="1" type="ORF">NVV95_08520</name>
</gene>
<name>A0ABT2GEE7_9MICO</name>
<protein>
    <submittedName>
        <fullName evidence="1">Uncharacterized protein</fullName>
    </submittedName>
</protein>
<evidence type="ECO:0000313" key="2">
    <source>
        <dbReference type="Proteomes" id="UP001165580"/>
    </source>
</evidence>
<dbReference type="EMBL" id="JANTEZ010000003">
    <property type="protein sequence ID" value="MCS5714595.1"/>
    <property type="molecule type" value="Genomic_DNA"/>
</dbReference>
<dbReference type="Proteomes" id="UP001165580">
    <property type="component" value="Unassembled WGS sequence"/>
</dbReference>
<keyword evidence="2" id="KW-1185">Reference proteome</keyword>
<dbReference type="InterPro" id="IPR054271">
    <property type="entry name" value="DUF7002"/>
</dbReference>
<sequence length="136" mass="15723">MTEYEWFDVLNGRVFFWLHPNRLSELLQAKNYRHLEQDVITVDTAKLVARHRDAVRLSPINSGATLWPTSVERGSHTFKSIDDYDYAERRRGRSVQKAIAELAVVGGVPDVVDFTLRVDRYLGPQRLHTIFDIAHC</sequence>